<dbReference type="RefSeq" id="WP_074949174.1">
    <property type="nucleotide sequence ID" value="NZ_BJXR01000010.1"/>
</dbReference>
<dbReference type="EMBL" id="FOIB01000001">
    <property type="protein sequence ID" value="SET01626.1"/>
    <property type="molecule type" value="Genomic_DNA"/>
</dbReference>
<dbReference type="STRING" id="1334629.MFUL124B02_05205"/>
<keyword evidence="1" id="KW-0732">Signal</keyword>
<dbReference type="AlphaFoldDB" id="A0A511SWS8"/>
<feature type="chain" id="PRO_5022659348" description="Lipoprotein" evidence="1">
    <location>
        <begin position="24"/>
        <end position="163"/>
    </location>
</feature>
<evidence type="ECO:0000313" key="3">
    <source>
        <dbReference type="EMBL" id="SET01626.1"/>
    </source>
</evidence>
<comment type="caution">
    <text evidence="2">The sequence shown here is derived from an EMBL/GenBank/DDBJ whole genome shotgun (WGS) entry which is preliminary data.</text>
</comment>
<evidence type="ECO:0000313" key="5">
    <source>
        <dbReference type="Proteomes" id="UP000321514"/>
    </source>
</evidence>
<evidence type="ECO:0000256" key="1">
    <source>
        <dbReference type="SAM" id="SignalP"/>
    </source>
</evidence>
<reference evidence="3 4" key="1">
    <citation type="submission" date="2016-10" db="EMBL/GenBank/DDBJ databases">
        <authorList>
            <person name="Varghese N."/>
            <person name="Submissions S."/>
        </authorList>
    </citation>
    <scope>NUCLEOTIDE SEQUENCE [LARGE SCALE GENOMIC DNA]</scope>
    <source>
        <strain evidence="3 4">DSM 16525</strain>
    </source>
</reference>
<evidence type="ECO:0000313" key="4">
    <source>
        <dbReference type="Proteomes" id="UP000183760"/>
    </source>
</evidence>
<keyword evidence="4" id="KW-1185">Reference proteome</keyword>
<dbReference type="Proteomes" id="UP000321514">
    <property type="component" value="Unassembled WGS sequence"/>
</dbReference>
<evidence type="ECO:0000313" key="2">
    <source>
        <dbReference type="EMBL" id="GEN05608.1"/>
    </source>
</evidence>
<dbReference type="OrthoDB" id="5382939at2"/>
<dbReference type="EMBL" id="BJXR01000010">
    <property type="protein sequence ID" value="GEN05608.1"/>
    <property type="molecule type" value="Genomic_DNA"/>
</dbReference>
<gene>
    <name evidence="2" type="ORF">MFU01_06450</name>
    <name evidence="3" type="ORF">SAMN05443572_101847</name>
</gene>
<name>A0A511SWS8_MYXFU</name>
<reference evidence="2 5" key="2">
    <citation type="submission" date="2019-07" db="EMBL/GenBank/DDBJ databases">
        <title>Whole genome shotgun sequence of Myxococcus fulvus NBRC 100333.</title>
        <authorList>
            <person name="Hosoyama A."/>
            <person name="Uohara A."/>
            <person name="Ohji S."/>
            <person name="Ichikawa N."/>
        </authorList>
    </citation>
    <scope>NUCLEOTIDE SEQUENCE [LARGE SCALE GENOMIC DNA]</scope>
    <source>
        <strain evidence="2 5">NBRC 100333</strain>
    </source>
</reference>
<proteinExistence type="predicted"/>
<feature type="signal peptide" evidence="1">
    <location>
        <begin position="1"/>
        <end position="23"/>
    </location>
</feature>
<evidence type="ECO:0008006" key="6">
    <source>
        <dbReference type="Google" id="ProtNLM"/>
    </source>
</evidence>
<dbReference type="Proteomes" id="UP000183760">
    <property type="component" value="Unassembled WGS sequence"/>
</dbReference>
<sequence>MTKNLFKQSVAALAVLGAMPTFAGPATYAGSLCTSVSGFSAPSMFRSGRLINQTGAALEVVCPVQRNVTIPGFNETVSFLVTARDPHLTENVCCTATVTESDGTALASDTGCTSGADTANPKTISLSVPTTFASVSGFIALRCELPGPYSGFQSALSSFYISE</sequence>
<protein>
    <recommendedName>
        <fullName evidence="6">Lipoprotein</fullName>
    </recommendedName>
</protein>
<accession>A0A511SWS8</accession>
<organism evidence="2 5">
    <name type="scientific">Myxococcus fulvus</name>
    <dbReference type="NCBI Taxonomy" id="33"/>
    <lineage>
        <taxon>Bacteria</taxon>
        <taxon>Pseudomonadati</taxon>
        <taxon>Myxococcota</taxon>
        <taxon>Myxococcia</taxon>
        <taxon>Myxococcales</taxon>
        <taxon>Cystobacterineae</taxon>
        <taxon>Myxococcaceae</taxon>
        <taxon>Myxococcus</taxon>
    </lineage>
</organism>